<name>A0ABN2SK04_9ACTN</name>
<keyword evidence="3" id="KW-1185">Reference proteome</keyword>
<gene>
    <name evidence="2" type="ORF">GCM10009838_58620</name>
</gene>
<proteinExistence type="predicted"/>
<dbReference type="PANTHER" id="PTHR43798">
    <property type="entry name" value="MONOACYLGLYCEROL LIPASE"/>
    <property type="match status" value="1"/>
</dbReference>
<keyword evidence="2" id="KW-0378">Hydrolase</keyword>
<protein>
    <submittedName>
        <fullName evidence="2">Alpha/beta hydrolase</fullName>
    </submittedName>
</protein>
<dbReference type="InterPro" id="IPR050266">
    <property type="entry name" value="AB_hydrolase_sf"/>
</dbReference>
<dbReference type="Pfam" id="PF12697">
    <property type="entry name" value="Abhydrolase_6"/>
    <property type="match status" value="1"/>
</dbReference>
<dbReference type="InterPro" id="IPR000073">
    <property type="entry name" value="AB_hydrolase_1"/>
</dbReference>
<comment type="caution">
    <text evidence="2">The sequence shown here is derived from an EMBL/GenBank/DDBJ whole genome shotgun (WGS) entry which is preliminary data.</text>
</comment>
<feature type="domain" description="AB hydrolase-1" evidence="1">
    <location>
        <begin position="43"/>
        <end position="295"/>
    </location>
</feature>
<evidence type="ECO:0000259" key="1">
    <source>
        <dbReference type="Pfam" id="PF12697"/>
    </source>
</evidence>
<dbReference type="EMBL" id="BAAAQM010000040">
    <property type="protein sequence ID" value="GAA1988096.1"/>
    <property type="molecule type" value="Genomic_DNA"/>
</dbReference>
<evidence type="ECO:0000313" key="2">
    <source>
        <dbReference type="EMBL" id="GAA1988096.1"/>
    </source>
</evidence>
<dbReference type="Proteomes" id="UP001499854">
    <property type="component" value="Unassembled WGS sequence"/>
</dbReference>
<sequence length="305" mass="32975">MLAFLLKVSAEPVRPPRPPGEFIRIDGVVLHVVRSGPVDGPIVVMCSGLGGAWLSWDTVTPLLAGRCHVVRFDRPGLGWSAPDPRAPTAAREAYRMRSLLRGLGLPGPYILVGHSLGGLFGEAFARLYPELTAGLVLTESACEPVEEFGRHRELKLRAARTCGAIAQRVGASQFLGPTLRELGVRTQSRRGVETADAAHAHGAFCHGATVTAAMIERVTCYDMSAELGRLRRTHPMPDVPTYVLSATGPRSDPTAVHAWRRHQRDLAALLTAEHREIADSAHLMPIDRPDAIAAAVLETVHRGAW</sequence>
<reference evidence="2 3" key="1">
    <citation type="journal article" date="2019" name="Int. J. Syst. Evol. Microbiol.">
        <title>The Global Catalogue of Microorganisms (GCM) 10K type strain sequencing project: providing services to taxonomists for standard genome sequencing and annotation.</title>
        <authorList>
            <consortium name="The Broad Institute Genomics Platform"/>
            <consortium name="The Broad Institute Genome Sequencing Center for Infectious Disease"/>
            <person name="Wu L."/>
            <person name="Ma J."/>
        </authorList>
    </citation>
    <scope>NUCLEOTIDE SEQUENCE [LARGE SCALE GENOMIC DNA]</scope>
    <source>
        <strain evidence="2 3">JCM 16013</strain>
    </source>
</reference>
<organism evidence="2 3">
    <name type="scientific">Catenulispora subtropica</name>
    <dbReference type="NCBI Taxonomy" id="450798"/>
    <lineage>
        <taxon>Bacteria</taxon>
        <taxon>Bacillati</taxon>
        <taxon>Actinomycetota</taxon>
        <taxon>Actinomycetes</taxon>
        <taxon>Catenulisporales</taxon>
        <taxon>Catenulisporaceae</taxon>
        <taxon>Catenulispora</taxon>
    </lineage>
</organism>
<dbReference type="SUPFAM" id="SSF53474">
    <property type="entry name" value="alpha/beta-Hydrolases"/>
    <property type="match status" value="1"/>
</dbReference>
<dbReference type="PANTHER" id="PTHR43798:SF33">
    <property type="entry name" value="HYDROLASE, PUTATIVE (AFU_ORTHOLOGUE AFUA_2G14860)-RELATED"/>
    <property type="match status" value="1"/>
</dbReference>
<dbReference type="Gene3D" id="3.40.50.1820">
    <property type="entry name" value="alpha/beta hydrolase"/>
    <property type="match status" value="1"/>
</dbReference>
<accession>A0ABN2SK04</accession>
<dbReference type="InterPro" id="IPR029058">
    <property type="entry name" value="AB_hydrolase_fold"/>
</dbReference>
<evidence type="ECO:0000313" key="3">
    <source>
        <dbReference type="Proteomes" id="UP001499854"/>
    </source>
</evidence>
<dbReference type="GO" id="GO:0016787">
    <property type="term" value="F:hydrolase activity"/>
    <property type="evidence" value="ECO:0007669"/>
    <property type="project" value="UniProtKB-KW"/>
</dbReference>
<dbReference type="RefSeq" id="WP_344660376.1">
    <property type="nucleotide sequence ID" value="NZ_BAAAQM010000040.1"/>
</dbReference>